<evidence type="ECO:0000256" key="12">
    <source>
        <dbReference type="ARBA" id="ARBA00022984"/>
    </source>
</evidence>
<keyword evidence="19" id="KW-0812">Transmembrane</keyword>
<dbReference type="PATRIC" id="fig|1562970.3.peg.317"/>
<dbReference type="GO" id="GO:0008955">
    <property type="term" value="F:peptidoglycan glycosyltransferase activity"/>
    <property type="evidence" value="ECO:0007669"/>
    <property type="project" value="UniProtKB-EC"/>
</dbReference>
<evidence type="ECO:0000256" key="2">
    <source>
        <dbReference type="ARBA" id="ARBA00004752"/>
    </source>
</evidence>
<dbReference type="OrthoDB" id="9766909at2"/>
<dbReference type="Pfam" id="PF00905">
    <property type="entry name" value="Transpeptidase"/>
    <property type="match status" value="1"/>
</dbReference>
<dbReference type="Gene3D" id="1.10.3810.10">
    <property type="entry name" value="Biosynthetic peptidoglycan transglycosylase-like"/>
    <property type="match status" value="1"/>
</dbReference>
<evidence type="ECO:0000256" key="14">
    <source>
        <dbReference type="ARBA" id="ARBA00023268"/>
    </source>
</evidence>
<dbReference type="Pfam" id="PF00912">
    <property type="entry name" value="Transgly"/>
    <property type="match status" value="1"/>
</dbReference>
<organism evidence="22 23">
    <name type="scientific">Fermentimonas caenicola</name>
    <dbReference type="NCBI Taxonomy" id="1562970"/>
    <lineage>
        <taxon>Bacteria</taxon>
        <taxon>Pseudomonadati</taxon>
        <taxon>Bacteroidota</taxon>
        <taxon>Bacteroidia</taxon>
        <taxon>Bacteroidales</taxon>
        <taxon>Dysgonomonadaceae</taxon>
        <taxon>Fermentimonas</taxon>
    </lineage>
</organism>
<dbReference type="GO" id="GO:0006508">
    <property type="term" value="P:proteolysis"/>
    <property type="evidence" value="ECO:0007669"/>
    <property type="project" value="UniProtKB-KW"/>
</dbReference>
<dbReference type="InterPro" id="IPR023346">
    <property type="entry name" value="Lysozyme-like_dom_sf"/>
</dbReference>
<sequence length="805" mass="91668">MSKKKTTTNNKKTGADSGNKKGYNKTKRGIIKTLWGIFGLMVAAVIVFFGLLSVGAIGYLPNIDELENPIDRYASQVISSDNELLFTYSLSDDNRIMIDYSDLSPHLISALVATEDIRYYSHSGIDIIGLGRAIFKTVILQREESGGGSTITQQLAKLLYSPRATSKLQRVFQKPVEWVIAAKLERYYTKDEIINLYLNKYDFNYNAVGIESATRTYFNKTPRELSIEEAATIIGMLKNSSLYNPVRRPEITLDRRNVVLSQMRKAGHITRQEFDSLKQLPLEIDFNRSGHIDISAPYYRQHLAKIMMAEKPQRKNYASWQNQQFTEDSLAWIEDPLYGWCNKNFKSDGSKYNIYTDGLKIYSTLDSRMQKHAEDAVTEHMGGYLQNEFFREKRGRSYAPYSREVSDQVEDLMLRAMRQTDRYRILRNEGMSEADIIKNFKEQPVEMKVFSWEHHEIDTVMTPWDSIRYHKNYLRTGFMAMDPYTGHVKAYVGGPDYQFFKYDMVTTGKRQIGSTIKPYLYTLAMEEGLTPCTPLVHQPITLMDENGNPWTPRNPGHTSGETVTIKWGLQRSSNWVTAYLMGQFSPYAFARMLQSFGLKTPADPVVSLALGPNDASVYEMVGAYSSFINKGIRVEPLLVTRIEDSYGNEISAFVPRMKEIFSESTSYKMLDMLTAVVDGGTGNRLRWRYNLKGAMGGKTGTTNNNSDGWFMSFTPDLVAGAWVGGEERSIHFDQMAYGQGASMALPLHGLFYQKVYADPELNYTDDGKFDIPEDFNPCAGSERYSPDFYKSTEPVQSEGIDDIFN</sequence>
<evidence type="ECO:0000256" key="18">
    <source>
        <dbReference type="SAM" id="MobiDB-lite"/>
    </source>
</evidence>
<dbReference type="AlphaFoldDB" id="A0A098BWQ1"/>
<comment type="subcellular location">
    <subcellularLocation>
        <location evidence="1">Cell membrane</location>
    </subcellularLocation>
</comment>
<evidence type="ECO:0000256" key="3">
    <source>
        <dbReference type="ARBA" id="ARBA00007090"/>
    </source>
</evidence>
<evidence type="ECO:0000256" key="8">
    <source>
        <dbReference type="ARBA" id="ARBA00022676"/>
    </source>
</evidence>
<dbReference type="SUPFAM" id="SSF53955">
    <property type="entry name" value="Lysozyme-like"/>
    <property type="match status" value="1"/>
</dbReference>
<evidence type="ECO:0000256" key="19">
    <source>
        <dbReference type="SAM" id="Phobius"/>
    </source>
</evidence>
<comment type="similarity">
    <text evidence="4">In the N-terminal section; belongs to the glycosyltransferase 51 family.</text>
</comment>
<keyword evidence="10" id="KW-0378">Hydrolase</keyword>
<keyword evidence="15" id="KW-0961">Cell wall biogenesis/degradation</keyword>
<evidence type="ECO:0000256" key="6">
    <source>
        <dbReference type="ARBA" id="ARBA00022645"/>
    </source>
</evidence>
<dbReference type="InterPro" id="IPR050396">
    <property type="entry name" value="Glycosyltr_51/Transpeptidase"/>
</dbReference>
<dbReference type="InterPro" id="IPR036950">
    <property type="entry name" value="PBP_transglycosylase"/>
</dbReference>
<keyword evidence="5" id="KW-1003">Cell membrane</keyword>
<keyword evidence="11" id="KW-0133">Cell shape</keyword>
<feature type="region of interest" description="Disordered" evidence="18">
    <location>
        <begin position="782"/>
        <end position="805"/>
    </location>
</feature>
<keyword evidence="9 22" id="KW-0808">Transferase</keyword>
<keyword evidence="14" id="KW-0511">Multifunctional enzyme</keyword>
<feature type="transmembrane region" description="Helical" evidence="19">
    <location>
        <begin position="34"/>
        <end position="60"/>
    </location>
</feature>
<keyword evidence="23" id="KW-1185">Reference proteome</keyword>
<comment type="catalytic activity">
    <reaction evidence="17">
        <text>[GlcNAc-(1-&gt;4)-Mur2Ac(oyl-L-Ala-gamma-D-Glu-L-Lys-D-Ala-D-Ala)](n)-di-trans,octa-cis-undecaprenyl diphosphate + beta-D-GlcNAc-(1-&gt;4)-Mur2Ac(oyl-L-Ala-gamma-D-Glu-L-Lys-D-Ala-D-Ala)-di-trans,octa-cis-undecaprenyl diphosphate = [GlcNAc-(1-&gt;4)-Mur2Ac(oyl-L-Ala-gamma-D-Glu-L-Lys-D-Ala-D-Ala)](n+1)-di-trans,octa-cis-undecaprenyl diphosphate + di-trans,octa-cis-undecaprenyl diphosphate + H(+)</text>
        <dbReference type="Rhea" id="RHEA:23708"/>
        <dbReference type="Rhea" id="RHEA-COMP:9602"/>
        <dbReference type="Rhea" id="RHEA-COMP:9603"/>
        <dbReference type="ChEBI" id="CHEBI:15378"/>
        <dbReference type="ChEBI" id="CHEBI:58405"/>
        <dbReference type="ChEBI" id="CHEBI:60033"/>
        <dbReference type="ChEBI" id="CHEBI:78435"/>
        <dbReference type="EC" id="2.4.99.28"/>
    </reaction>
</comment>
<keyword evidence="8" id="KW-0328">Glycosyltransferase</keyword>
<dbReference type="GO" id="GO:0030288">
    <property type="term" value="C:outer membrane-bounded periplasmic space"/>
    <property type="evidence" value="ECO:0007669"/>
    <property type="project" value="TreeGrafter"/>
</dbReference>
<dbReference type="GO" id="GO:0008658">
    <property type="term" value="F:penicillin binding"/>
    <property type="evidence" value="ECO:0007669"/>
    <property type="project" value="InterPro"/>
</dbReference>
<evidence type="ECO:0000256" key="5">
    <source>
        <dbReference type="ARBA" id="ARBA00022475"/>
    </source>
</evidence>
<evidence type="ECO:0000256" key="11">
    <source>
        <dbReference type="ARBA" id="ARBA00022960"/>
    </source>
</evidence>
<reference evidence="22 23" key="1">
    <citation type="submission" date="2014-08" db="EMBL/GenBank/DDBJ databases">
        <authorList>
            <person name="Wibberg D."/>
        </authorList>
    </citation>
    <scope>NUCLEOTIDE SEQUENCE [LARGE SCALE GENOMIC DNA]</scope>
    <source>
        <strain evidence="23">ING2-E5B</strain>
    </source>
</reference>
<dbReference type="GO" id="GO:0071555">
    <property type="term" value="P:cell wall organization"/>
    <property type="evidence" value="ECO:0007669"/>
    <property type="project" value="UniProtKB-KW"/>
</dbReference>
<protein>
    <submittedName>
        <fullName evidence="22">Bifunctional family GT51 beta-glycosyltransferase/PBP transpeptidase</fullName>
    </submittedName>
</protein>
<evidence type="ECO:0000256" key="15">
    <source>
        <dbReference type="ARBA" id="ARBA00023316"/>
    </source>
</evidence>
<dbReference type="GO" id="GO:0005886">
    <property type="term" value="C:plasma membrane"/>
    <property type="evidence" value="ECO:0007669"/>
    <property type="project" value="UniProtKB-SubCell"/>
</dbReference>
<feature type="domain" description="Glycosyl transferase family 51" evidence="21">
    <location>
        <begin position="87"/>
        <end position="263"/>
    </location>
</feature>
<dbReference type="Gene3D" id="3.40.710.10">
    <property type="entry name" value="DD-peptidase/beta-lactamase superfamily"/>
    <property type="match status" value="1"/>
</dbReference>
<feature type="domain" description="Penicillin-binding protein transpeptidase" evidence="20">
    <location>
        <begin position="477"/>
        <end position="715"/>
    </location>
</feature>
<comment type="catalytic activity">
    <reaction evidence="16">
        <text>Preferential cleavage: (Ac)2-L-Lys-D-Ala-|-D-Ala. Also transpeptidation of peptidyl-alanyl moieties that are N-acyl substituents of D-alanine.</text>
        <dbReference type="EC" id="3.4.16.4"/>
    </reaction>
</comment>
<evidence type="ECO:0000256" key="17">
    <source>
        <dbReference type="ARBA" id="ARBA00049902"/>
    </source>
</evidence>
<evidence type="ECO:0000256" key="13">
    <source>
        <dbReference type="ARBA" id="ARBA00023136"/>
    </source>
</evidence>
<comment type="pathway">
    <text evidence="2">Cell wall biogenesis; peptidoglycan biosynthesis.</text>
</comment>
<dbReference type="GO" id="GO:0009252">
    <property type="term" value="P:peptidoglycan biosynthetic process"/>
    <property type="evidence" value="ECO:0007669"/>
    <property type="project" value="UniProtKB-KW"/>
</dbReference>
<dbReference type="GO" id="GO:0009002">
    <property type="term" value="F:serine-type D-Ala-D-Ala carboxypeptidase activity"/>
    <property type="evidence" value="ECO:0007669"/>
    <property type="project" value="UniProtKB-EC"/>
</dbReference>
<dbReference type="PANTHER" id="PTHR32282:SF11">
    <property type="entry name" value="PENICILLIN-BINDING PROTEIN 1B"/>
    <property type="match status" value="1"/>
</dbReference>
<dbReference type="STRING" id="1562970.ING2E5B_0320"/>
<gene>
    <name evidence="22" type="ORF">ING2E5B_0320</name>
</gene>
<evidence type="ECO:0000259" key="21">
    <source>
        <dbReference type="Pfam" id="PF00912"/>
    </source>
</evidence>
<proteinExistence type="inferred from homology"/>
<evidence type="ECO:0000256" key="7">
    <source>
        <dbReference type="ARBA" id="ARBA00022670"/>
    </source>
</evidence>
<evidence type="ECO:0000313" key="22">
    <source>
        <dbReference type="EMBL" id="CEA15089.1"/>
    </source>
</evidence>
<evidence type="ECO:0000313" key="23">
    <source>
        <dbReference type="Proteomes" id="UP000032417"/>
    </source>
</evidence>
<comment type="similarity">
    <text evidence="3">In the C-terminal section; belongs to the transpeptidase family.</text>
</comment>
<dbReference type="GO" id="GO:0008360">
    <property type="term" value="P:regulation of cell shape"/>
    <property type="evidence" value="ECO:0007669"/>
    <property type="project" value="UniProtKB-KW"/>
</dbReference>
<dbReference type="Proteomes" id="UP000032417">
    <property type="component" value="Chromosome 1"/>
</dbReference>
<dbReference type="SUPFAM" id="SSF56601">
    <property type="entry name" value="beta-lactamase/transpeptidase-like"/>
    <property type="match status" value="1"/>
</dbReference>
<dbReference type="InterPro" id="IPR012338">
    <property type="entry name" value="Beta-lactam/transpept-like"/>
</dbReference>
<keyword evidence="19" id="KW-1133">Transmembrane helix</keyword>
<dbReference type="EMBL" id="LN515532">
    <property type="protein sequence ID" value="CEA15089.1"/>
    <property type="molecule type" value="Genomic_DNA"/>
</dbReference>
<evidence type="ECO:0000256" key="4">
    <source>
        <dbReference type="ARBA" id="ARBA00007739"/>
    </source>
</evidence>
<dbReference type="InterPro" id="IPR001264">
    <property type="entry name" value="Glyco_trans_51"/>
</dbReference>
<feature type="region of interest" description="Disordered" evidence="18">
    <location>
        <begin position="1"/>
        <end position="20"/>
    </location>
</feature>
<name>A0A098BWQ1_9BACT</name>
<accession>A0A098BWQ1</accession>
<keyword evidence="6" id="KW-0121">Carboxypeptidase</keyword>
<dbReference type="KEGG" id="pbt:ING2E5B_0320"/>
<keyword evidence="13 19" id="KW-0472">Membrane</keyword>
<evidence type="ECO:0000256" key="9">
    <source>
        <dbReference type="ARBA" id="ARBA00022679"/>
    </source>
</evidence>
<dbReference type="HOGENOM" id="CLU_006354_2_4_10"/>
<dbReference type="InterPro" id="IPR001460">
    <property type="entry name" value="PCN-bd_Tpept"/>
</dbReference>
<dbReference type="PANTHER" id="PTHR32282">
    <property type="entry name" value="BINDING PROTEIN TRANSPEPTIDASE, PUTATIVE-RELATED"/>
    <property type="match status" value="1"/>
</dbReference>
<keyword evidence="12" id="KW-0573">Peptidoglycan synthesis</keyword>
<evidence type="ECO:0000259" key="20">
    <source>
        <dbReference type="Pfam" id="PF00905"/>
    </source>
</evidence>
<keyword evidence="7" id="KW-0645">Protease</keyword>
<evidence type="ECO:0000256" key="10">
    <source>
        <dbReference type="ARBA" id="ARBA00022801"/>
    </source>
</evidence>
<evidence type="ECO:0000256" key="1">
    <source>
        <dbReference type="ARBA" id="ARBA00004236"/>
    </source>
</evidence>
<evidence type="ECO:0000256" key="16">
    <source>
        <dbReference type="ARBA" id="ARBA00034000"/>
    </source>
</evidence>